<feature type="transmembrane region" description="Helical" evidence="1">
    <location>
        <begin position="6"/>
        <end position="25"/>
    </location>
</feature>
<gene>
    <name evidence="3" type="ORF">WAT24_13140</name>
</gene>
<feature type="domain" description="CBU-0592-like" evidence="2">
    <location>
        <begin position="7"/>
        <end position="83"/>
    </location>
</feature>
<keyword evidence="1" id="KW-1133">Transmembrane helix</keyword>
<evidence type="ECO:0000256" key="1">
    <source>
        <dbReference type="SAM" id="Phobius"/>
    </source>
</evidence>
<keyword evidence="1" id="KW-0472">Membrane</keyword>
<feature type="transmembrane region" description="Helical" evidence="1">
    <location>
        <begin position="37"/>
        <end position="54"/>
    </location>
</feature>
<dbReference type="NCBIfam" id="NF047864">
    <property type="entry name" value="CBU_0592_membra"/>
    <property type="match status" value="1"/>
</dbReference>
<evidence type="ECO:0000259" key="2">
    <source>
        <dbReference type="Pfam" id="PF26604"/>
    </source>
</evidence>
<name>A0ABU8JF78_9GAMM</name>
<dbReference type="RefSeq" id="WP_336808343.1">
    <property type="nucleotide sequence ID" value="NZ_JBBBNY010000010.1"/>
</dbReference>
<keyword evidence="4" id="KW-1185">Reference proteome</keyword>
<dbReference type="Proteomes" id="UP001381174">
    <property type="component" value="Unassembled WGS sequence"/>
</dbReference>
<reference evidence="3 4" key="1">
    <citation type="journal article" date="2014" name="Int. J. Syst. Evol. Microbiol.">
        <title>Fulvimonas yonginensis sp. nov., isolated from greenhouse soil, and emended description of the genus Fulvimonas.</title>
        <authorList>
            <person name="Ahn J.H."/>
            <person name="Kim S.J."/>
            <person name="Weon H.Y."/>
            <person name="Hong S.B."/>
            <person name="Seok S.J."/>
            <person name="Kwon S.W."/>
        </authorList>
    </citation>
    <scope>NUCLEOTIDE SEQUENCE [LARGE SCALE GENOMIC DNA]</scope>
    <source>
        <strain evidence="3 4">KACC 16952</strain>
    </source>
</reference>
<evidence type="ECO:0000313" key="4">
    <source>
        <dbReference type="Proteomes" id="UP001381174"/>
    </source>
</evidence>
<keyword evidence="1" id="KW-0812">Transmembrane</keyword>
<dbReference type="InterPro" id="IPR058058">
    <property type="entry name" value="CBU_0592-like"/>
</dbReference>
<organism evidence="3 4">
    <name type="scientific">Fulvimonas yonginensis</name>
    <dbReference type="NCBI Taxonomy" id="1495200"/>
    <lineage>
        <taxon>Bacteria</taxon>
        <taxon>Pseudomonadati</taxon>
        <taxon>Pseudomonadota</taxon>
        <taxon>Gammaproteobacteria</taxon>
        <taxon>Lysobacterales</taxon>
        <taxon>Rhodanobacteraceae</taxon>
        <taxon>Fulvimonas</taxon>
    </lineage>
</organism>
<comment type="caution">
    <text evidence="3">The sequence shown here is derived from an EMBL/GenBank/DDBJ whole genome shotgun (WGS) entry which is preliminary data.</text>
</comment>
<protein>
    <recommendedName>
        <fullName evidence="2">CBU-0592-like domain-containing protein</fullName>
    </recommendedName>
</protein>
<dbReference type="EMBL" id="JBBBNY010000010">
    <property type="protein sequence ID" value="MEI7037707.1"/>
    <property type="molecule type" value="Genomic_DNA"/>
</dbReference>
<sequence>MSTLQWHDWAGFVGVLLVLLAFLLLQAHKLHGNGLTYQLMNVFGALGVTLSLLFGAFNVSAFALELAWMAIGIFGIVRNARRRRERPLAPPPDTSP</sequence>
<proteinExistence type="predicted"/>
<evidence type="ECO:0000313" key="3">
    <source>
        <dbReference type="EMBL" id="MEI7037707.1"/>
    </source>
</evidence>
<accession>A0ABU8JF78</accession>
<dbReference type="Pfam" id="PF26604">
    <property type="entry name" value="CBU_0592"/>
    <property type="match status" value="1"/>
</dbReference>